<gene>
    <name evidence="4" type="ORF">HannXRQ_Chr05g0160861</name>
    <name evidence="3" type="ORF">HanXRQr2_Chr13g0595401</name>
</gene>
<protein>
    <submittedName>
        <fullName evidence="3 4">Small auxin-up RNA</fullName>
    </submittedName>
</protein>
<dbReference type="AlphaFoldDB" id="A0A251UTD1"/>
<dbReference type="EMBL" id="MNCJ02000328">
    <property type="protein sequence ID" value="KAF5774018.1"/>
    <property type="molecule type" value="Genomic_DNA"/>
</dbReference>
<feature type="compositionally biased region" description="Low complexity" evidence="2">
    <location>
        <begin position="22"/>
        <end position="44"/>
    </location>
</feature>
<comment type="similarity">
    <text evidence="1">Belongs to the ARG7 family.</text>
</comment>
<evidence type="ECO:0000256" key="1">
    <source>
        <dbReference type="ARBA" id="ARBA00006974"/>
    </source>
</evidence>
<organism evidence="4 5">
    <name type="scientific">Helianthus annuus</name>
    <name type="common">Common sunflower</name>
    <dbReference type="NCBI Taxonomy" id="4232"/>
    <lineage>
        <taxon>Eukaryota</taxon>
        <taxon>Viridiplantae</taxon>
        <taxon>Streptophyta</taxon>
        <taxon>Embryophyta</taxon>
        <taxon>Tracheophyta</taxon>
        <taxon>Spermatophyta</taxon>
        <taxon>Magnoliopsida</taxon>
        <taxon>eudicotyledons</taxon>
        <taxon>Gunneridae</taxon>
        <taxon>Pentapetalae</taxon>
        <taxon>asterids</taxon>
        <taxon>campanulids</taxon>
        <taxon>Asterales</taxon>
        <taxon>Asteraceae</taxon>
        <taxon>Asteroideae</taxon>
        <taxon>Heliantheae alliance</taxon>
        <taxon>Heliantheae</taxon>
        <taxon>Helianthus</taxon>
    </lineage>
</organism>
<sequence length="134" mass="14918">MKKKFNLILTKCMPLSRQSLRTSSSSSYTTLTPKSTSTTTNTTTTDDDNASAVAGEEYQKTIFVGSNRKPYLIDPKYLTHPLLNAIIQKSGSDDDDVINCEVVLFDHLLWMLQNSDLDLASDSVDELSDLYLSN</sequence>
<dbReference type="Gramene" id="mRNA:HanXRQr2_Chr13g0595401">
    <property type="protein sequence ID" value="CDS:HanXRQr2_Chr13g0595401.1"/>
    <property type="gene ID" value="HanXRQr2_Chr13g0595401"/>
</dbReference>
<dbReference type="OMA" id="DIWGGHG"/>
<name>A0A251UTD1_HELAN</name>
<evidence type="ECO:0000313" key="3">
    <source>
        <dbReference type="EMBL" id="KAF5774018.1"/>
    </source>
</evidence>
<dbReference type="PANTHER" id="PTHR35296">
    <property type="entry name" value="EXPRESSED PROTEIN"/>
    <property type="match status" value="1"/>
</dbReference>
<dbReference type="Proteomes" id="UP000215914">
    <property type="component" value="Chromosome 5"/>
</dbReference>
<evidence type="ECO:0000313" key="5">
    <source>
        <dbReference type="Proteomes" id="UP000215914"/>
    </source>
</evidence>
<dbReference type="Pfam" id="PF02519">
    <property type="entry name" value="Auxin_inducible"/>
    <property type="match status" value="1"/>
</dbReference>
<dbReference type="InParanoid" id="A0A251UTD1"/>
<accession>A0A251UTD1</accession>
<reference evidence="4" key="2">
    <citation type="submission" date="2017-02" db="EMBL/GenBank/DDBJ databases">
        <title>Sunflower complete genome.</title>
        <authorList>
            <person name="Langlade N."/>
            <person name="Munos S."/>
        </authorList>
    </citation>
    <scope>NUCLEOTIDE SEQUENCE [LARGE SCALE GENOMIC DNA]</scope>
    <source>
        <tissue evidence="4">Leaves</tissue>
    </source>
</reference>
<dbReference type="GO" id="GO:0009733">
    <property type="term" value="P:response to auxin"/>
    <property type="evidence" value="ECO:0007669"/>
    <property type="project" value="InterPro"/>
</dbReference>
<reference evidence="3 5" key="1">
    <citation type="journal article" date="2017" name="Nature">
        <title>The sunflower genome provides insights into oil metabolism, flowering and Asterid evolution.</title>
        <authorList>
            <person name="Badouin H."/>
            <person name="Gouzy J."/>
            <person name="Grassa C.J."/>
            <person name="Murat F."/>
            <person name="Staton S.E."/>
            <person name="Cottret L."/>
            <person name="Lelandais-Briere C."/>
            <person name="Owens G.L."/>
            <person name="Carrere S."/>
            <person name="Mayjonade B."/>
            <person name="Legrand L."/>
            <person name="Gill N."/>
            <person name="Kane N.C."/>
            <person name="Bowers J.E."/>
            <person name="Hubner S."/>
            <person name="Bellec A."/>
            <person name="Berard A."/>
            <person name="Berges H."/>
            <person name="Blanchet N."/>
            <person name="Boniface M.C."/>
            <person name="Brunel D."/>
            <person name="Catrice O."/>
            <person name="Chaidir N."/>
            <person name="Claudel C."/>
            <person name="Donnadieu C."/>
            <person name="Faraut T."/>
            <person name="Fievet G."/>
            <person name="Helmstetter N."/>
            <person name="King M."/>
            <person name="Knapp S.J."/>
            <person name="Lai Z."/>
            <person name="Le Paslier M.C."/>
            <person name="Lippi Y."/>
            <person name="Lorenzon L."/>
            <person name="Mandel J.R."/>
            <person name="Marage G."/>
            <person name="Marchand G."/>
            <person name="Marquand E."/>
            <person name="Bret-Mestries E."/>
            <person name="Morien E."/>
            <person name="Nambeesan S."/>
            <person name="Nguyen T."/>
            <person name="Pegot-Espagnet P."/>
            <person name="Pouilly N."/>
            <person name="Raftis F."/>
            <person name="Sallet E."/>
            <person name="Schiex T."/>
            <person name="Thomas J."/>
            <person name="Vandecasteele C."/>
            <person name="Vares D."/>
            <person name="Vear F."/>
            <person name="Vautrin S."/>
            <person name="Crespi M."/>
            <person name="Mangin B."/>
            <person name="Burke J.M."/>
            <person name="Salse J."/>
            <person name="Munos S."/>
            <person name="Vincourt P."/>
            <person name="Rieseberg L.H."/>
            <person name="Langlade N.B."/>
        </authorList>
    </citation>
    <scope>NUCLEOTIDE SEQUENCE [LARGE SCALE GENOMIC DNA]</scope>
    <source>
        <strain evidence="5">cv. SF193</strain>
        <tissue evidence="3">Leaves</tissue>
    </source>
</reference>
<evidence type="ECO:0000256" key="2">
    <source>
        <dbReference type="SAM" id="MobiDB-lite"/>
    </source>
</evidence>
<feature type="region of interest" description="Disordered" evidence="2">
    <location>
        <begin position="20"/>
        <end position="49"/>
    </location>
</feature>
<dbReference type="OrthoDB" id="1924524at2759"/>
<dbReference type="InterPro" id="IPR003676">
    <property type="entry name" value="SAUR_fam"/>
</dbReference>
<evidence type="ECO:0000313" key="4">
    <source>
        <dbReference type="EMBL" id="OTG26640.1"/>
    </source>
</evidence>
<reference evidence="3" key="3">
    <citation type="submission" date="2020-06" db="EMBL/GenBank/DDBJ databases">
        <title>Helianthus annuus Genome sequencing and assembly Release 2.</title>
        <authorList>
            <person name="Gouzy J."/>
            <person name="Langlade N."/>
            <person name="Munos S."/>
        </authorList>
    </citation>
    <scope>NUCLEOTIDE SEQUENCE</scope>
    <source>
        <tissue evidence="3">Leaves</tissue>
    </source>
</reference>
<keyword evidence="5" id="KW-1185">Reference proteome</keyword>
<proteinExistence type="inferred from homology"/>
<dbReference type="EMBL" id="CM007894">
    <property type="protein sequence ID" value="OTG26640.1"/>
    <property type="molecule type" value="Genomic_DNA"/>
</dbReference>
<dbReference type="PANTHER" id="PTHR35296:SF8">
    <property type="entry name" value="SMALL AUXIN-UP RNA-RELATED"/>
    <property type="match status" value="1"/>
</dbReference>